<evidence type="ECO:0000313" key="2">
    <source>
        <dbReference type="Proteomes" id="UP000740830"/>
    </source>
</evidence>
<organism evidence="1 2">
    <name type="scientific">Clostridium algidicarnis</name>
    <dbReference type="NCBI Taxonomy" id="37659"/>
    <lineage>
        <taxon>Bacteria</taxon>
        <taxon>Bacillati</taxon>
        <taxon>Bacillota</taxon>
        <taxon>Clostridia</taxon>
        <taxon>Eubacteriales</taxon>
        <taxon>Clostridiaceae</taxon>
        <taxon>Clostridium</taxon>
    </lineage>
</organism>
<dbReference type="Proteomes" id="UP000740830">
    <property type="component" value="Unassembled WGS sequence"/>
</dbReference>
<proteinExistence type="predicted"/>
<evidence type="ECO:0000313" key="1">
    <source>
        <dbReference type="EMBL" id="MBU3221018.1"/>
    </source>
</evidence>
<dbReference type="EMBL" id="JAHLDG010000028">
    <property type="protein sequence ID" value="MBU3221018.1"/>
    <property type="molecule type" value="Genomic_DNA"/>
</dbReference>
<dbReference type="Pfam" id="PF10896">
    <property type="entry name" value="DUF2714"/>
    <property type="match status" value="1"/>
</dbReference>
<sequence>MKFFNKYYEYQRNYIKNKNDIAHNNFNIMWHRNKEYTFIRWLPSVTPLSS</sequence>
<dbReference type="RefSeq" id="WP_146076388.1">
    <property type="nucleotide sequence ID" value="NZ_DAVZHE010000058.1"/>
</dbReference>
<name>A0ABS6C6B3_9CLOT</name>
<dbReference type="InterPro" id="IPR021222">
    <property type="entry name" value="DUF2714"/>
</dbReference>
<reference evidence="1 2" key="1">
    <citation type="submission" date="2021-06" db="EMBL/GenBank/DDBJ databases">
        <title>Clostridia strains as spoilage organisms.</title>
        <authorList>
            <person name="Wambui J."/>
            <person name="Stephan R."/>
            <person name="Stevens M.J.A."/>
        </authorList>
    </citation>
    <scope>NUCLEOTIDE SEQUENCE [LARGE SCALE GENOMIC DNA]</scope>
    <source>
        <strain evidence="1 2">CM013</strain>
    </source>
</reference>
<keyword evidence="2" id="KW-1185">Reference proteome</keyword>
<gene>
    <name evidence="1" type="ORF">KPL27_13170</name>
</gene>
<comment type="caution">
    <text evidence="1">The sequence shown here is derived from an EMBL/GenBank/DDBJ whole genome shotgun (WGS) entry which is preliminary data.</text>
</comment>
<protein>
    <submittedName>
        <fullName evidence="1">DUF2714 domain-containing protein</fullName>
    </submittedName>
</protein>
<accession>A0ABS6C6B3</accession>